<keyword evidence="2" id="KW-1185">Reference proteome</keyword>
<protein>
    <recommendedName>
        <fullName evidence="3">Prevent-host-death protein</fullName>
    </recommendedName>
</protein>
<dbReference type="Proteomes" id="UP000264217">
    <property type="component" value="Unassembled WGS sequence"/>
</dbReference>
<gene>
    <name evidence="1" type="ORF">D0C36_22295</name>
</gene>
<reference evidence="1 2" key="1">
    <citation type="submission" date="2018-08" db="EMBL/GenBank/DDBJ databases">
        <title>Mucilaginibacter sp. MYSH2.</title>
        <authorList>
            <person name="Seo T."/>
        </authorList>
    </citation>
    <scope>NUCLEOTIDE SEQUENCE [LARGE SCALE GENOMIC DNA]</scope>
    <source>
        <strain evidence="1 2">MYSH2</strain>
    </source>
</reference>
<evidence type="ECO:0000313" key="1">
    <source>
        <dbReference type="EMBL" id="RFZ90513.1"/>
    </source>
</evidence>
<name>A0A372NQH6_9SPHI</name>
<comment type="caution">
    <text evidence="1">The sequence shown here is derived from an EMBL/GenBank/DDBJ whole genome shotgun (WGS) entry which is preliminary data.</text>
</comment>
<dbReference type="AlphaFoldDB" id="A0A372NQH6"/>
<evidence type="ECO:0008006" key="3">
    <source>
        <dbReference type="Google" id="ProtNLM"/>
    </source>
</evidence>
<sequence>MSLQYISDDAGNHTAVIIPINEWNEITAKHADLKELQDKPESAVKKKPSEYAGTMSKEEAQKFIEYVEQSRNEWERDF</sequence>
<proteinExistence type="predicted"/>
<dbReference type="OrthoDB" id="798979at2"/>
<dbReference type="EMBL" id="QWDC01000004">
    <property type="protein sequence ID" value="RFZ90513.1"/>
    <property type="molecule type" value="Genomic_DNA"/>
</dbReference>
<evidence type="ECO:0000313" key="2">
    <source>
        <dbReference type="Proteomes" id="UP000264217"/>
    </source>
</evidence>
<dbReference type="RefSeq" id="WP_117393925.1">
    <property type="nucleotide sequence ID" value="NZ_QWDC01000004.1"/>
</dbReference>
<accession>A0A372NQH6</accession>
<organism evidence="1 2">
    <name type="scientific">Mucilaginibacter conchicola</name>
    <dbReference type="NCBI Taxonomy" id="2303333"/>
    <lineage>
        <taxon>Bacteria</taxon>
        <taxon>Pseudomonadati</taxon>
        <taxon>Bacteroidota</taxon>
        <taxon>Sphingobacteriia</taxon>
        <taxon>Sphingobacteriales</taxon>
        <taxon>Sphingobacteriaceae</taxon>
        <taxon>Mucilaginibacter</taxon>
    </lineage>
</organism>